<evidence type="ECO:0000313" key="1">
    <source>
        <dbReference type="EMBL" id="PJJ63271.1"/>
    </source>
</evidence>
<dbReference type="EMBL" id="PGFB01000002">
    <property type="protein sequence ID" value="PJJ63271.1"/>
    <property type="molecule type" value="Genomic_DNA"/>
</dbReference>
<organism evidence="1 2">
    <name type="scientific">Compostimonas suwonensis</name>
    <dbReference type="NCBI Taxonomy" id="1048394"/>
    <lineage>
        <taxon>Bacteria</taxon>
        <taxon>Bacillati</taxon>
        <taxon>Actinomycetota</taxon>
        <taxon>Actinomycetes</taxon>
        <taxon>Micrococcales</taxon>
        <taxon>Microbacteriaceae</taxon>
        <taxon>Compostimonas</taxon>
    </lineage>
</organism>
<dbReference type="AlphaFoldDB" id="A0A2M9BYV6"/>
<accession>A0A2M9BYV6</accession>
<name>A0A2M9BYV6_9MICO</name>
<protein>
    <submittedName>
        <fullName evidence="1">Uncharacterized protein</fullName>
    </submittedName>
</protein>
<gene>
    <name evidence="1" type="ORF">CLV54_0929</name>
</gene>
<dbReference type="Proteomes" id="UP000230161">
    <property type="component" value="Unassembled WGS sequence"/>
</dbReference>
<proteinExistence type="predicted"/>
<keyword evidence="2" id="KW-1185">Reference proteome</keyword>
<sequence>MLVATASAAPVRPRRRWSIGAPIVAFALAGALTGAVSAAAFNAPPERAPVSVDALVDSFIPDDTQLFGAPVVVDGHRDTAVPLGAMPEGAVELAVVFRCEDPGNFDLLVDGKAVMTMICDEGSTASGGGGGYFSVNDASAHTLAISDGEGRRYVVWASWVARAVPLPLSPEQAAALADGAVTQADYHTQFDRYAECMAVAGHPLEGVDTSGTIIRYVASGAAVSSGAADRCYAQEFAQVDRAWQSEHQDTSDDDRALRACLEVEGITPVEGGDPASLWRQVQAAGIDPVRCLFDDNARRYPLGSN</sequence>
<comment type="caution">
    <text evidence="1">The sequence shown here is derived from an EMBL/GenBank/DDBJ whole genome shotgun (WGS) entry which is preliminary data.</text>
</comment>
<evidence type="ECO:0000313" key="2">
    <source>
        <dbReference type="Proteomes" id="UP000230161"/>
    </source>
</evidence>
<reference evidence="1 2" key="1">
    <citation type="submission" date="2017-11" db="EMBL/GenBank/DDBJ databases">
        <title>Genomic Encyclopedia of Archaeal and Bacterial Type Strains, Phase II (KMG-II): From Individual Species to Whole Genera.</title>
        <authorList>
            <person name="Goeker M."/>
        </authorList>
    </citation>
    <scope>NUCLEOTIDE SEQUENCE [LARGE SCALE GENOMIC DNA]</scope>
    <source>
        <strain evidence="1 2">DSM 25625</strain>
    </source>
</reference>